<dbReference type="PANTHER" id="PTHR47637">
    <property type="entry name" value="CHAPERONE SURA"/>
    <property type="match status" value="1"/>
</dbReference>
<dbReference type="InterPro" id="IPR050280">
    <property type="entry name" value="OMP_Chaperone_SurA"/>
</dbReference>
<dbReference type="SUPFAM" id="SSF109998">
    <property type="entry name" value="Triger factor/SurA peptide-binding domain-like"/>
    <property type="match status" value="1"/>
</dbReference>
<organism evidence="5 6">
    <name type="scientific">Halomonas binhaiensis</name>
    <dbReference type="NCBI Taxonomy" id="2562282"/>
    <lineage>
        <taxon>Bacteria</taxon>
        <taxon>Pseudomonadati</taxon>
        <taxon>Pseudomonadota</taxon>
        <taxon>Gammaproteobacteria</taxon>
        <taxon>Oceanospirillales</taxon>
        <taxon>Halomonadaceae</taxon>
        <taxon>Halomonas</taxon>
    </lineage>
</organism>
<gene>
    <name evidence="5" type="ORF">E4T21_03585</name>
</gene>
<feature type="chain" id="PRO_5023124639" evidence="3">
    <location>
        <begin position="25"/>
        <end position="212"/>
    </location>
</feature>
<dbReference type="PANTHER" id="PTHR47637:SF1">
    <property type="entry name" value="CHAPERONE SURA"/>
    <property type="match status" value="1"/>
</dbReference>
<name>A0A5C1NC09_9GAMM</name>
<evidence type="ECO:0000256" key="3">
    <source>
        <dbReference type="SAM" id="SignalP"/>
    </source>
</evidence>
<feature type="domain" description="SurA N-terminal" evidence="4">
    <location>
        <begin position="32"/>
        <end position="149"/>
    </location>
</feature>
<evidence type="ECO:0000313" key="5">
    <source>
        <dbReference type="EMBL" id="QEM80734.1"/>
    </source>
</evidence>
<dbReference type="Proteomes" id="UP000324285">
    <property type="component" value="Chromosome"/>
</dbReference>
<dbReference type="AlphaFoldDB" id="A0A5C1NC09"/>
<protein>
    <submittedName>
        <fullName evidence="5">SurA N-terminal domain-containing protein</fullName>
    </submittedName>
</protein>
<accession>A0A5C1NC09</accession>
<keyword evidence="2" id="KW-0413">Isomerase</keyword>
<evidence type="ECO:0000313" key="6">
    <source>
        <dbReference type="Proteomes" id="UP000324285"/>
    </source>
</evidence>
<dbReference type="RefSeq" id="WP_149283593.1">
    <property type="nucleotide sequence ID" value="NZ_CP038437.2"/>
</dbReference>
<dbReference type="Pfam" id="PF09312">
    <property type="entry name" value="SurA_N"/>
    <property type="match status" value="1"/>
</dbReference>
<dbReference type="EMBL" id="CP038437">
    <property type="protein sequence ID" value="QEM80734.1"/>
    <property type="molecule type" value="Genomic_DNA"/>
</dbReference>
<keyword evidence="6" id="KW-1185">Reference proteome</keyword>
<dbReference type="Gene3D" id="1.10.4030.10">
    <property type="entry name" value="Porin chaperone SurA, peptide-binding domain"/>
    <property type="match status" value="1"/>
</dbReference>
<keyword evidence="2" id="KW-0697">Rotamase</keyword>
<sequence>MRSRHLATWVLATCLGLTSMVAMAQDGYRQPLDRIVAVVNEDAIMASDLESRVAQAKARLNTGNVAMPPEQALRSQVLDRMIVEEIEAQRAEKLDLSVDETELNRQVRAVASQNGMTLDQFADAVEADGLTLADVREQIRREMLIMQVQQAEVASRVNITEAEVDGFMQQNPGATRDQARQAIFQSKAGDEMDKWVQQIQGEAFIDNRLNQN</sequence>
<proteinExistence type="predicted"/>
<dbReference type="InterPro" id="IPR015391">
    <property type="entry name" value="SurA_N"/>
</dbReference>
<reference evidence="5" key="1">
    <citation type="submission" date="2021-02" db="EMBL/GenBank/DDBJ databases">
        <title>Strain Y2R2, a novel species of the genus Halomonas.</title>
        <authorList>
            <person name="Huang H."/>
        </authorList>
    </citation>
    <scope>NUCLEOTIDE SEQUENCE</scope>
    <source>
        <strain evidence="5">Y2R2</strain>
    </source>
</reference>
<dbReference type="InterPro" id="IPR027304">
    <property type="entry name" value="Trigger_fact/SurA_dom_sf"/>
</dbReference>
<evidence type="ECO:0000256" key="2">
    <source>
        <dbReference type="ARBA" id="ARBA00023110"/>
    </source>
</evidence>
<evidence type="ECO:0000256" key="1">
    <source>
        <dbReference type="ARBA" id="ARBA00022729"/>
    </source>
</evidence>
<evidence type="ECO:0000259" key="4">
    <source>
        <dbReference type="Pfam" id="PF09312"/>
    </source>
</evidence>
<feature type="signal peptide" evidence="3">
    <location>
        <begin position="1"/>
        <end position="24"/>
    </location>
</feature>
<dbReference type="GO" id="GO:0003755">
    <property type="term" value="F:peptidyl-prolyl cis-trans isomerase activity"/>
    <property type="evidence" value="ECO:0007669"/>
    <property type="project" value="UniProtKB-KW"/>
</dbReference>
<dbReference type="OrthoDB" id="14196at2"/>
<keyword evidence="1 3" id="KW-0732">Signal</keyword>
<dbReference type="KEGG" id="hbh:E4T21_03585"/>